<dbReference type="EMBL" id="BOSE01000001">
    <property type="protein sequence ID" value="GIP14700.1"/>
    <property type="molecule type" value="Genomic_DNA"/>
</dbReference>
<keyword evidence="4" id="KW-1185">Reference proteome</keyword>
<dbReference type="GO" id="GO:0003677">
    <property type="term" value="F:DNA binding"/>
    <property type="evidence" value="ECO:0007669"/>
    <property type="project" value="InterPro"/>
</dbReference>
<evidence type="ECO:0008006" key="5">
    <source>
        <dbReference type="Google" id="ProtNLM"/>
    </source>
</evidence>
<dbReference type="AlphaFoldDB" id="A0A919YJP7"/>
<sequence>MSTAVQLQEEIQDKTWGALLSGKISEELLLLSDPNGDYYWDKVEEKNIKYFVRQCAAHPWANHFALALICLSDRNLTPQSIMNITSSLNARFRDLFNHFKLSAMEEFLPTHIEQYVTGQILPGHSDRQRQSILTGYNTFMFNLKKWLGTKFNDEKQTALSAYLLPNLPYDNRDFSVRTKAITNAKTKRKEDTSAVTPLLPEIRAEGHLRWNQVSRLREAYRKAIMNVREQRLALPIEFHYDESEYVGERWHFILRDLKGFGQSQGENKRYRDFKDEDCILEFVKAEKLEDGSEGEGLWFLELLRLRLLGNWAPEQVSDERREKIVDYLNHWGYEIEDGGKIPSPFSTRNPGLLVQGFDVTRTAKITNKLLINIEPIYVACTFARFALDIITSSGARINELLQISYDKDCCVVTVDKSVSPPRKNYIFRLIPKGREEPENYYLPEEVFKFMSEILKMLKESYKSDSIPEVEYDVDSRKHLLPPKRYIFQYQSRHVNVITLNAILRFLLHGIVIQSAEGNQVVLKAHLLRHAFATHAVQTEKIPVDIVKTLLHQKDIEVTSYYSAPTAQQVSESINSLHENWISYVDIQKGILRGPEELKELYEDYREKVGTMSKVVGGICTIDSVCPTKMACVGCGAKVPRPEFKEEIAAFYNWADESEKRFEQLGLLLEAKKMKIAKNRAKNELKEIQLIEKSQKDETYAPEIRISSNK</sequence>
<protein>
    <recommendedName>
        <fullName evidence="5">Integrase</fullName>
    </recommendedName>
</protein>
<dbReference type="InterPro" id="IPR011010">
    <property type="entry name" value="DNA_brk_join_enz"/>
</dbReference>
<feature type="coiled-coil region" evidence="2">
    <location>
        <begin position="670"/>
        <end position="697"/>
    </location>
</feature>
<reference evidence="3" key="1">
    <citation type="submission" date="2021-03" db="EMBL/GenBank/DDBJ databases">
        <title>Antimicrobial resistance genes in bacteria isolated from Japanese honey, and their potential for conferring macrolide and lincosamide resistance in the American foulbrood pathogen Paenibacillus larvae.</title>
        <authorList>
            <person name="Okamoto M."/>
            <person name="Kumagai M."/>
            <person name="Kanamori H."/>
            <person name="Takamatsu D."/>
        </authorList>
    </citation>
    <scope>NUCLEOTIDE SEQUENCE</scope>
    <source>
        <strain evidence="3">J40TS1</strain>
    </source>
</reference>
<dbReference type="RefSeq" id="WP_213512909.1">
    <property type="nucleotide sequence ID" value="NZ_BOSE01000001.1"/>
</dbReference>
<evidence type="ECO:0000313" key="3">
    <source>
        <dbReference type="EMBL" id="GIP14700.1"/>
    </source>
</evidence>
<dbReference type="Gene3D" id="1.10.443.10">
    <property type="entry name" value="Intergrase catalytic core"/>
    <property type="match status" value="1"/>
</dbReference>
<keyword evidence="1" id="KW-0233">DNA recombination</keyword>
<evidence type="ECO:0000313" key="4">
    <source>
        <dbReference type="Proteomes" id="UP000683139"/>
    </source>
</evidence>
<evidence type="ECO:0000256" key="1">
    <source>
        <dbReference type="ARBA" id="ARBA00023172"/>
    </source>
</evidence>
<evidence type="ECO:0000256" key="2">
    <source>
        <dbReference type="SAM" id="Coils"/>
    </source>
</evidence>
<keyword evidence="2" id="KW-0175">Coiled coil</keyword>
<dbReference type="SUPFAM" id="SSF56349">
    <property type="entry name" value="DNA breaking-rejoining enzymes"/>
    <property type="match status" value="1"/>
</dbReference>
<organism evidence="3 4">
    <name type="scientific">Paenibacillus montaniterrae</name>
    <dbReference type="NCBI Taxonomy" id="429341"/>
    <lineage>
        <taxon>Bacteria</taxon>
        <taxon>Bacillati</taxon>
        <taxon>Bacillota</taxon>
        <taxon>Bacilli</taxon>
        <taxon>Bacillales</taxon>
        <taxon>Paenibacillaceae</taxon>
        <taxon>Paenibacillus</taxon>
    </lineage>
</organism>
<name>A0A919YJP7_9BACL</name>
<dbReference type="GO" id="GO:0015074">
    <property type="term" value="P:DNA integration"/>
    <property type="evidence" value="ECO:0007669"/>
    <property type="project" value="InterPro"/>
</dbReference>
<accession>A0A919YJP7</accession>
<dbReference type="CDD" id="cd00397">
    <property type="entry name" value="DNA_BRE_C"/>
    <property type="match status" value="1"/>
</dbReference>
<proteinExistence type="predicted"/>
<gene>
    <name evidence="3" type="ORF">J40TS1_03420</name>
</gene>
<dbReference type="GO" id="GO:0006310">
    <property type="term" value="P:DNA recombination"/>
    <property type="evidence" value="ECO:0007669"/>
    <property type="project" value="UniProtKB-KW"/>
</dbReference>
<dbReference type="Proteomes" id="UP000683139">
    <property type="component" value="Unassembled WGS sequence"/>
</dbReference>
<comment type="caution">
    <text evidence="3">The sequence shown here is derived from an EMBL/GenBank/DDBJ whole genome shotgun (WGS) entry which is preliminary data.</text>
</comment>
<dbReference type="InterPro" id="IPR013762">
    <property type="entry name" value="Integrase-like_cat_sf"/>
</dbReference>